<evidence type="ECO:0000313" key="3">
    <source>
        <dbReference type="EMBL" id="THF78198.1"/>
    </source>
</evidence>
<comment type="caution">
    <text evidence="3">The sequence shown here is derived from an EMBL/GenBank/DDBJ whole genome shotgun (WGS) entry which is preliminary data.</text>
</comment>
<dbReference type="InterPro" id="IPR000182">
    <property type="entry name" value="GNAT_dom"/>
</dbReference>
<organism evidence="3 4">
    <name type="scientific">Metabacillus sediminilitoris</name>
    <dbReference type="NCBI Taxonomy" id="2567941"/>
    <lineage>
        <taxon>Bacteria</taxon>
        <taxon>Bacillati</taxon>
        <taxon>Bacillota</taxon>
        <taxon>Bacilli</taxon>
        <taxon>Bacillales</taxon>
        <taxon>Bacillaceae</taxon>
        <taxon>Metabacillus</taxon>
    </lineage>
</organism>
<dbReference type="Proteomes" id="UP000310334">
    <property type="component" value="Unassembled WGS sequence"/>
</dbReference>
<dbReference type="PROSITE" id="PS51186">
    <property type="entry name" value="GNAT"/>
    <property type="match status" value="1"/>
</dbReference>
<evidence type="ECO:0000256" key="1">
    <source>
        <dbReference type="ARBA" id="ARBA00022679"/>
    </source>
</evidence>
<reference evidence="3 4" key="1">
    <citation type="submission" date="2019-04" db="EMBL/GenBank/DDBJ databases">
        <title>Bacillus sediminilitoris sp. nov., isolated from a tidal flat sediment on the East China Sea.</title>
        <authorList>
            <person name="Wei Y."/>
            <person name="Mao H."/>
            <person name="Fang J."/>
        </authorList>
    </citation>
    <scope>NUCLEOTIDE SEQUENCE [LARGE SCALE GENOMIC DNA]</scope>
    <source>
        <strain evidence="3 4">DSL-17</strain>
    </source>
</reference>
<name>A0A4S4BSZ3_9BACI</name>
<dbReference type="CDD" id="cd04301">
    <property type="entry name" value="NAT_SF"/>
    <property type="match status" value="1"/>
</dbReference>
<dbReference type="PANTHER" id="PTHR43420">
    <property type="entry name" value="ACETYLTRANSFERASE"/>
    <property type="match status" value="1"/>
</dbReference>
<gene>
    <name evidence="3" type="ORF">E6W99_16730</name>
</gene>
<sequence length="112" mass="12540">MLRIGDHALIATDSDGKKIGAVWIRLFNDMVKVYGFVDEQTPILSMAISHDYRGKGIGTKLMNEMCKLASNHQYKAISLSVDPSNPALRLYERFGFKKIGVDGTSWNMMISL</sequence>
<keyword evidence="2" id="KW-0012">Acyltransferase</keyword>
<evidence type="ECO:0000256" key="2">
    <source>
        <dbReference type="ARBA" id="ARBA00023315"/>
    </source>
</evidence>
<evidence type="ECO:0000313" key="4">
    <source>
        <dbReference type="Proteomes" id="UP000310334"/>
    </source>
</evidence>
<keyword evidence="1 3" id="KW-0808">Transferase</keyword>
<proteinExistence type="predicted"/>
<dbReference type="InterPro" id="IPR016181">
    <property type="entry name" value="Acyl_CoA_acyltransferase"/>
</dbReference>
<dbReference type="Pfam" id="PF00583">
    <property type="entry name" value="Acetyltransf_1"/>
    <property type="match status" value="1"/>
</dbReference>
<keyword evidence="4" id="KW-1185">Reference proteome</keyword>
<accession>A0A4S4BSZ3</accession>
<dbReference type="Gene3D" id="3.40.630.30">
    <property type="match status" value="1"/>
</dbReference>
<dbReference type="RefSeq" id="WP_136355890.1">
    <property type="nucleotide sequence ID" value="NZ_CP046266.1"/>
</dbReference>
<dbReference type="SUPFAM" id="SSF55729">
    <property type="entry name" value="Acyl-CoA N-acyltransferases (Nat)"/>
    <property type="match status" value="1"/>
</dbReference>
<dbReference type="EMBL" id="SSNT01000012">
    <property type="protein sequence ID" value="THF78198.1"/>
    <property type="molecule type" value="Genomic_DNA"/>
</dbReference>
<dbReference type="GO" id="GO:0016747">
    <property type="term" value="F:acyltransferase activity, transferring groups other than amino-acyl groups"/>
    <property type="evidence" value="ECO:0007669"/>
    <property type="project" value="InterPro"/>
</dbReference>
<protein>
    <submittedName>
        <fullName evidence="3">GNAT family N-acetyltransferase</fullName>
    </submittedName>
</protein>
<dbReference type="AlphaFoldDB" id="A0A4S4BSZ3"/>
<dbReference type="InterPro" id="IPR050680">
    <property type="entry name" value="YpeA/RimI_acetyltransf"/>
</dbReference>
<dbReference type="OrthoDB" id="9790865at2"/>